<dbReference type="Gene3D" id="3.20.20.140">
    <property type="entry name" value="Metal-dependent hydrolases"/>
    <property type="match status" value="1"/>
</dbReference>
<dbReference type="EC" id="3.1.21.5" evidence="3"/>
<evidence type="ECO:0000259" key="2">
    <source>
        <dbReference type="Pfam" id="PF13476"/>
    </source>
</evidence>
<evidence type="ECO:0000313" key="4">
    <source>
        <dbReference type="Proteomes" id="UP001519295"/>
    </source>
</evidence>
<proteinExistence type="predicted"/>
<dbReference type="NCBIfam" id="NF045780">
    <property type="entry name" value="TrlF_fam_ATP"/>
    <property type="match status" value="1"/>
</dbReference>
<evidence type="ECO:0000259" key="1">
    <source>
        <dbReference type="Pfam" id="PF13304"/>
    </source>
</evidence>
<reference evidence="3 4" key="1">
    <citation type="submission" date="2021-03" db="EMBL/GenBank/DDBJ databases">
        <title>Sequencing the genomes of 1000 actinobacteria strains.</title>
        <authorList>
            <person name="Klenk H.-P."/>
        </authorList>
    </citation>
    <scope>NUCLEOTIDE SEQUENCE [LARGE SCALE GENOMIC DNA]</scope>
    <source>
        <strain evidence="3 4">DSM 45256</strain>
    </source>
</reference>
<accession>A0ABS4W1J3</accession>
<sequence>MNSGAHFYRTDFQVHTPRDANWSGARASTEEERHAYAKEFVAECRERSLNAVAITDHHDFAFVPYIRQAAAAESDVSGSPGAPSERLVVFPGLELTLGIPCQALLILDANFPDEKFSAILEALAIQETAGEAEALPPVTRLDHIQSFEDLYTTLDRRPWLQGRYTVLPNVTDGGYGTLMRSGMHAKYKSMPCVGGYLDGTVEAKAKPGSGISRKFGGQDANWGNKRIALFQTSDSRSRTFTDLGKYSSWVKWAEPTAEALRQACLAQESRIAHTQPALPTIYIERVHVSNSSFLGPVDLVFNRQYTAIIGGRGTGKSTILDYIRWCLADNPAVAPTGDGDTSADGRRRELVASTLAAVGGQVEVTFILNGTRHVVRRTGESGQLLLKVGDGEFTAVTEDLVQSLLPVHAYSQKQLSSVAVRPNELTRFITAPILQDLQAKDGQVNDAANRLRQNYGSLQRARSVSHDIERLGLTGRSLSDQAEHLRSLLTGLSAEDQQVLADRPAVETSRETLTAFRRTGEQLTTAMAALLDEVDRLSAGLSQVPPAGALTQNLEAARDAVSGTIDAIRTTVQPAQQALESSLSAGGTLASALSAPEAELTTLDAQYEDVKARSAIHAQQLDQLSSIEERRKATADQLVSLREQLATLGNPEQVHAMLRQELLRLYAERSALLAQQCATVTELSGGLLKAEVVRGRGFQQAEERFRALAAGSGVRAAKFDALFLGLAAETAPLETWERILTELEQLLLLDESTGLTTEQTPTLSRLGLAMSDQERLRTKITVDAWLDLALVPVRDEPTFSYRTNEAQYIRFASASAGQQATALLRVLLSQTGMPLMIDQPEEDLDSQIVQEVVTWLWESKKRRQIIFASHNPNLVVNGDAELVVVCNYRRAGDQSGGHVEITGAIDVKGVRDEITRVMEGGEQAFKLRRDKYGF</sequence>
<keyword evidence="3" id="KW-0378">Hydrolase</keyword>
<gene>
    <name evidence="3" type="ORF">JOF36_005592</name>
</gene>
<dbReference type="InterPro" id="IPR003959">
    <property type="entry name" value="ATPase_AAA_core"/>
</dbReference>
<dbReference type="Pfam" id="PF13304">
    <property type="entry name" value="AAA_21"/>
    <property type="match status" value="1"/>
</dbReference>
<dbReference type="RefSeq" id="WP_210032620.1">
    <property type="nucleotide sequence ID" value="NZ_JAGINU010000001.1"/>
</dbReference>
<dbReference type="InterPro" id="IPR016195">
    <property type="entry name" value="Pol/histidinol_Pase-like"/>
</dbReference>
<dbReference type="EMBL" id="JAGINU010000001">
    <property type="protein sequence ID" value="MBP2369896.1"/>
    <property type="molecule type" value="Genomic_DNA"/>
</dbReference>
<dbReference type="InterPro" id="IPR027417">
    <property type="entry name" value="P-loop_NTPase"/>
</dbReference>
<dbReference type="Gene3D" id="3.40.50.300">
    <property type="entry name" value="P-loop containing nucleotide triphosphate hydrolases"/>
    <property type="match status" value="1"/>
</dbReference>
<dbReference type="GO" id="GO:0015668">
    <property type="term" value="F:type III site-specific deoxyribonuclease activity"/>
    <property type="evidence" value="ECO:0007669"/>
    <property type="project" value="UniProtKB-EC"/>
</dbReference>
<dbReference type="SUPFAM" id="SSF89550">
    <property type="entry name" value="PHP domain-like"/>
    <property type="match status" value="1"/>
</dbReference>
<dbReference type="CDD" id="cd00267">
    <property type="entry name" value="ABC_ATPase"/>
    <property type="match status" value="1"/>
</dbReference>
<feature type="domain" description="Rad50/SbcC-type AAA" evidence="2">
    <location>
        <begin position="292"/>
        <end position="436"/>
    </location>
</feature>
<dbReference type="CDD" id="cd07432">
    <property type="entry name" value="PHP_HisPPase"/>
    <property type="match status" value="1"/>
</dbReference>
<dbReference type="SUPFAM" id="SSF52540">
    <property type="entry name" value="P-loop containing nucleoside triphosphate hydrolases"/>
    <property type="match status" value="1"/>
</dbReference>
<dbReference type="Pfam" id="PF13476">
    <property type="entry name" value="AAA_23"/>
    <property type="match status" value="1"/>
</dbReference>
<dbReference type="InterPro" id="IPR038729">
    <property type="entry name" value="Rad50/SbcC_AAA"/>
</dbReference>
<comment type="caution">
    <text evidence="3">The sequence shown here is derived from an EMBL/GenBank/DDBJ whole genome shotgun (WGS) entry which is preliminary data.</text>
</comment>
<keyword evidence="4" id="KW-1185">Reference proteome</keyword>
<name>A0ABS4W1J3_9PSEU</name>
<dbReference type="InterPro" id="IPR054787">
    <property type="entry name" value="TrlF_ATPase"/>
</dbReference>
<organism evidence="3 4">
    <name type="scientific">Pseudonocardia parietis</name>
    <dbReference type="NCBI Taxonomy" id="570936"/>
    <lineage>
        <taxon>Bacteria</taxon>
        <taxon>Bacillati</taxon>
        <taxon>Actinomycetota</taxon>
        <taxon>Actinomycetes</taxon>
        <taxon>Pseudonocardiales</taxon>
        <taxon>Pseudonocardiaceae</taxon>
        <taxon>Pseudonocardia</taxon>
    </lineage>
</organism>
<protein>
    <submittedName>
        <fullName evidence="3">Type III restriction enzyme</fullName>
        <ecNumber evidence="3">3.1.21.5</ecNumber>
    </submittedName>
</protein>
<feature type="domain" description="ATPase AAA-type core" evidence="1">
    <location>
        <begin position="800"/>
        <end position="875"/>
    </location>
</feature>
<evidence type="ECO:0000313" key="3">
    <source>
        <dbReference type="EMBL" id="MBP2369896.1"/>
    </source>
</evidence>
<dbReference type="Proteomes" id="UP001519295">
    <property type="component" value="Unassembled WGS sequence"/>
</dbReference>